<accession>A0A8H3V7N2</accession>
<gene>
    <name evidence="2" type="ORF">BLS_006489</name>
</gene>
<dbReference type="OrthoDB" id="5420368at2759"/>
<feature type="region of interest" description="Disordered" evidence="1">
    <location>
        <begin position="176"/>
        <end position="202"/>
    </location>
</feature>
<proteinExistence type="predicted"/>
<protein>
    <submittedName>
        <fullName evidence="2">Uncharacterized protein</fullName>
    </submittedName>
</protein>
<dbReference type="AlphaFoldDB" id="A0A8H3V7N2"/>
<feature type="compositionally biased region" description="Acidic residues" evidence="1">
    <location>
        <begin position="115"/>
        <end position="126"/>
    </location>
</feature>
<reference evidence="2 3" key="1">
    <citation type="submission" date="2019-11" db="EMBL/GenBank/DDBJ databases">
        <title>Venturia inaequalis Genome Resource.</title>
        <authorList>
            <person name="Lichtner F.J."/>
        </authorList>
    </citation>
    <scope>NUCLEOTIDE SEQUENCE [LARGE SCALE GENOMIC DNA]</scope>
    <source>
        <strain evidence="2">Bline_iso_100314</strain>
    </source>
</reference>
<evidence type="ECO:0000313" key="2">
    <source>
        <dbReference type="EMBL" id="KAE9982143.1"/>
    </source>
</evidence>
<dbReference type="EMBL" id="WNWQ01000048">
    <property type="protein sequence ID" value="KAE9982143.1"/>
    <property type="molecule type" value="Genomic_DNA"/>
</dbReference>
<sequence>MPISWNPETHETLLVAIVKSSGPLNPQAIIAAWPAHKGPPPSLSALTQHITGLKKKVNASSGSGDAGHAATPAPHSRTKKAATGTFGSTPKSRGQLGKNTMFSGPAAKATRAANDSDDSEGGEEGDTCASTASPAPAAATLGKRARKQQEEDSEDAPTDVKKGNAFFDQLRVAASEVKGSVKQEPAWSSGGMKKKVKTEGEF</sequence>
<evidence type="ECO:0000313" key="3">
    <source>
        <dbReference type="Proteomes" id="UP000433883"/>
    </source>
</evidence>
<comment type="caution">
    <text evidence="2">The sequence shown here is derived from an EMBL/GenBank/DDBJ whole genome shotgun (WGS) entry which is preliminary data.</text>
</comment>
<feature type="compositionally biased region" description="Polar residues" evidence="1">
    <location>
        <begin position="85"/>
        <end position="102"/>
    </location>
</feature>
<organism evidence="2 3">
    <name type="scientific">Venturia inaequalis</name>
    <name type="common">Apple scab fungus</name>
    <dbReference type="NCBI Taxonomy" id="5025"/>
    <lineage>
        <taxon>Eukaryota</taxon>
        <taxon>Fungi</taxon>
        <taxon>Dikarya</taxon>
        <taxon>Ascomycota</taxon>
        <taxon>Pezizomycotina</taxon>
        <taxon>Dothideomycetes</taxon>
        <taxon>Pleosporomycetidae</taxon>
        <taxon>Venturiales</taxon>
        <taxon>Venturiaceae</taxon>
        <taxon>Venturia</taxon>
    </lineage>
</organism>
<feature type="compositionally biased region" description="Low complexity" evidence="1">
    <location>
        <begin position="129"/>
        <end position="140"/>
    </location>
</feature>
<feature type="region of interest" description="Disordered" evidence="1">
    <location>
        <begin position="54"/>
        <end position="164"/>
    </location>
</feature>
<evidence type="ECO:0000256" key="1">
    <source>
        <dbReference type="SAM" id="MobiDB-lite"/>
    </source>
</evidence>
<feature type="compositionally biased region" description="Low complexity" evidence="1">
    <location>
        <begin position="59"/>
        <end position="70"/>
    </location>
</feature>
<name>A0A8H3V7N2_VENIN</name>
<dbReference type="Proteomes" id="UP000433883">
    <property type="component" value="Unassembled WGS sequence"/>
</dbReference>